<protein>
    <submittedName>
        <fullName evidence="1">Uncharacterized protein</fullName>
    </submittedName>
</protein>
<name>A0ABW9C738_9BURK</name>
<dbReference type="EMBL" id="JAQQDH010000009">
    <property type="protein sequence ID" value="MFM0447064.1"/>
    <property type="molecule type" value="Genomic_DNA"/>
</dbReference>
<evidence type="ECO:0000313" key="2">
    <source>
        <dbReference type="Proteomes" id="UP001629288"/>
    </source>
</evidence>
<accession>A0ABW9C738</accession>
<organism evidence="1 2">
    <name type="scientific">Paraburkholderia strydomiana</name>
    <dbReference type="NCBI Taxonomy" id="1245417"/>
    <lineage>
        <taxon>Bacteria</taxon>
        <taxon>Pseudomonadati</taxon>
        <taxon>Pseudomonadota</taxon>
        <taxon>Betaproteobacteria</taxon>
        <taxon>Burkholderiales</taxon>
        <taxon>Burkholderiaceae</taxon>
        <taxon>Paraburkholderia</taxon>
    </lineage>
</organism>
<dbReference type="Proteomes" id="UP001629288">
    <property type="component" value="Unassembled WGS sequence"/>
</dbReference>
<keyword evidence="2" id="KW-1185">Reference proteome</keyword>
<reference evidence="1 2" key="1">
    <citation type="journal article" date="2024" name="Chem. Sci.">
        <title>Discovery of megapolipeptins by genome mining of a Burkholderiales bacteria collection.</title>
        <authorList>
            <person name="Paulo B.S."/>
            <person name="Recchia M.J.J."/>
            <person name="Lee S."/>
            <person name="Fergusson C.H."/>
            <person name="Romanowski S.B."/>
            <person name="Hernandez A."/>
            <person name="Krull N."/>
            <person name="Liu D.Y."/>
            <person name="Cavanagh H."/>
            <person name="Bos A."/>
            <person name="Gray C.A."/>
            <person name="Murphy B.T."/>
            <person name="Linington R.G."/>
            <person name="Eustaquio A.S."/>
        </authorList>
    </citation>
    <scope>NUCLEOTIDE SEQUENCE [LARGE SCALE GENOMIC DNA]</scope>
    <source>
        <strain evidence="1 2">RL17-379-BIB-C</strain>
    </source>
</reference>
<proteinExistence type="predicted"/>
<gene>
    <name evidence="1" type="ORF">PQR00_26015</name>
</gene>
<evidence type="ECO:0000313" key="1">
    <source>
        <dbReference type="EMBL" id="MFM0447064.1"/>
    </source>
</evidence>
<comment type="caution">
    <text evidence="1">The sequence shown here is derived from an EMBL/GenBank/DDBJ whole genome shotgun (WGS) entry which is preliminary data.</text>
</comment>
<dbReference type="RefSeq" id="WP_408417344.1">
    <property type="nucleotide sequence ID" value="NZ_JAQQCM010000008.1"/>
</dbReference>
<sequence>MSITEEKRAYAAMRKPFSVLRFVFSVSSRPACLVIVFLAACMSISVVGATVCVRVNNETSSIAAAKQC</sequence>